<evidence type="ECO:0000313" key="1">
    <source>
        <dbReference type="EMBL" id="JAH78207.1"/>
    </source>
</evidence>
<reference evidence="1" key="2">
    <citation type="journal article" date="2015" name="Fish Shellfish Immunol.">
        <title>Early steps in the European eel (Anguilla anguilla)-Vibrio vulnificus interaction in the gills: Role of the RtxA13 toxin.</title>
        <authorList>
            <person name="Callol A."/>
            <person name="Pajuelo D."/>
            <person name="Ebbesson L."/>
            <person name="Teles M."/>
            <person name="MacKenzie S."/>
            <person name="Amaro C."/>
        </authorList>
    </citation>
    <scope>NUCLEOTIDE SEQUENCE</scope>
</reference>
<name>A0A0E9VJF3_ANGAN</name>
<organism evidence="1">
    <name type="scientific">Anguilla anguilla</name>
    <name type="common">European freshwater eel</name>
    <name type="synonym">Muraena anguilla</name>
    <dbReference type="NCBI Taxonomy" id="7936"/>
    <lineage>
        <taxon>Eukaryota</taxon>
        <taxon>Metazoa</taxon>
        <taxon>Chordata</taxon>
        <taxon>Craniata</taxon>
        <taxon>Vertebrata</taxon>
        <taxon>Euteleostomi</taxon>
        <taxon>Actinopterygii</taxon>
        <taxon>Neopterygii</taxon>
        <taxon>Teleostei</taxon>
        <taxon>Anguilliformes</taxon>
        <taxon>Anguillidae</taxon>
        <taxon>Anguilla</taxon>
    </lineage>
</organism>
<accession>A0A0E9VJF3</accession>
<reference evidence="1" key="1">
    <citation type="submission" date="2014-11" db="EMBL/GenBank/DDBJ databases">
        <authorList>
            <person name="Amaro Gonzalez C."/>
        </authorList>
    </citation>
    <scope>NUCLEOTIDE SEQUENCE</scope>
</reference>
<dbReference type="EMBL" id="GBXM01030370">
    <property type="protein sequence ID" value="JAH78207.1"/>
    <property type="molecule type" value="Transcribed_RNA"/>
</dbReference>
<proteinExistence type="predicted"/>
<dbReference type="AlphaFoldDB" id="A0A0E9VJF3"/>
<sequence length="25" mass="2902">MLTLVLFMSCNTQHQSTEGFRMTLL</sequence>
<protein>
    <submittedName>
        <fullName evidence="1">Uncharacterized protein</fullName>
    </submittedName>
</protein>